<gene>
    <name evidence="1" type="ORF">BYL167_LOCUS68507</name>
</gene>
<proteinExistence type="predicted"/>
<evidence type="ECO:0000313" key="2">
    <source>
        <dbReference type="Proteomes" id="UP000681967"/>
    </source>
</evidence>
<reference evidence="1" key="1">
    <citation type="submission" date="2021-02" db="EMBL/GenBank/DDBJ databases">
        <authorList>
            <person name="Nowell W R."/>
        </authorList>
    </citation>
    <scope>NUCLEOTIDE SEQUENCE</scope>
</reference>
<dbReference type="EMBL" id="CAJOBH010248039">
    <property type="protein sequence ID" value="CAF5130973.1"/>
    <property type="molecule type" value="Genomic_DNA"/>
</dbReference>
<comment type="caution">
    <text evidence="1">The sequence shown here is derived from an EMBL/GenBank/DDBJ whole genome shotgun (WGS) entry which is preliminary data.</text>
</comment>
<evidence type="ECO:0000313" key="1">
    <source>
        <dbReference type="EMBL" id="CAF5130973.1"/>
    </source>
</evidence>
<accession>A0A8S3FMA9</accession>
<protein>
    <submittedName>
        <fullName evidence="1">Uncharacterized protein</fullName>
    </submittedName>
</protein>
<name>A0A8S3FMA9_9BILA</name>
<feature type="non-terminal residue" evidence="1">
    <location>
        <position position="1"/>
    </location>
</feature>
<sequence length="72" mass="8497">IINSASLKITNESLMSSPVLDEELMKFQNKRVFDPVDEPKLCPTRTFFQKETEKRVFEPCDKVFRKIKLFSK</sequence>
<organism evidence="1 2">
    <name type="scientific">Rotaria magnacalcarata</name>
    <dbReference type="NCBI Taxonomy" id="392030"/>
    <lineage>
        <taxon>Eukaryota</taxon>
        <taxon>Metazoa</taxon>
        <taxon>Spiralia</taxon>
        <taxon>Gnathifera</taxon>
        <taxon>Rotifera</taxon>
        <taxon>Eurotatoria</taxon>
        <taxon>Bdelloidea</taxon>
        <taxon>Philodinida</taxon>
        <taxon>Philodinidae</taxon>
        <taxon>Rotaria</taxon>
    </lineage>
</organism>
<dbReference type="Proteomes" id="UP000681967">
    <property type="component" value="Unassembled WGS sequence"/>
</dbReference>
<dbReference type="AlphaFoldDB" id="A0A8S3FMA9"/>